<name>A0A3P3XUC7_9SPIR</name>
<keyword evidence="4 6" id="KW-1133">Transmembrane helix</keyword>
<dbReference type="PANTHER" id="PTHR35791">
    <property type="entry name" value="UPF0754 MEMBRANE PROTEIN YHEB"/>
    <property type="match status" value="1"/>
</dbReference>
<sequence>MDFFKTWILPPLIGAIIGYFTNWLAIKMLFRPYKTIRIAGIRLPFTPGILPREKDKLAGTLGNTVAKELLTPQVITKRIQSPEIQKAAAGAVKTALEGFLAQDIGRLFSSRQGSSLHDDETLHESSDVSNYLSENELIDQSDASPLDESSLSSYVMESFRRLVSSVGVQASIKGIFAEFLARVGEMEVRDLVSKEQFVGTILRAVPSFEDKDEDFPGSMRPGSEPKPHHLLHALAELPPDATIRALSDALVPKAYNYFLPHIDSFLHDDEFRARLEVEAHAFVKKALNRLGTVQRLFVSIAGYDTKIAQAMPGIIEDLVQTIERLLREPSTPEKISEALCATLIAQRSKLDAQTPDAPESVRSEKSKEDKAILDVALLSLKDSSEELRQRAEKSYDRLSELQIKELVGISVSAEDISGFVLSAFVRTTGAHGDSGRSSTTIGALFVQVLEESSKDKTMAEFLGVRDEEIEQISLTLADALLKLIETRIPALVDAIDIRSMVSEKIDSLNMREVERIVLQVVRKELAWITWIGGILGAMIGIVQSIISIL</sequence>
<keyword evidence="5 6" id="KW-0472">Membrane</keyword>
<feature type="transmembrane region" description="Helical" evidence="6">
    <location>
        <begin position="525"/>
        <end position="546"/>
    </location>
</feature>
<comment type="similarity">
    <text evidence="2">Belongs to the UPF0754 family.</text>
</comment>
<dbReference type="Pfam" id="PF04286">
    <property type="entry name" value="DUF445"/>
    <property type="match status" value="1"/>
</dbReference>
<protein>
    <recommendedName>
        <fullName evidence="8">DUF445 family protein</fullName>
    </recommendedName>
</protein>
<organism evidence="7">
    <name type="scientific">uncultured spirochete</name>
    <dbReference type="NCBI Taxonomy" id="156406"/>
    <lineage>
        <taxon>Bacteria</taxon>
        <taxon>Pseudomonadati</taxon>
        <taxon>Spirochaetota</taxon>
        <taxon>Spirochaetia</taxon>
        <taxon>Spirochaetales</taxon>
        <taxon>environmental samples</taxon>
    </lineage>
</organism>
<gene>
    <name evidence="7" type="ORF">SPIRO4BDMA_51038</name>
</gene>
<evidence type="ECO:0000313" key="7">
    <source>
        <dbReference type="EMBL" id="SLM19523.1"/>
    </source>
</evidence>
<dbReference type="InterPro" id="IPR007383">
    <property type="entry name" value="DUF445"/>
</dbReference>
<dbReference type="PANTHER" id="PTHR35791:SF1">
    <property type="entry name" value="UPF0754 MEMBRANE PROTEIN YHEB"/>
    <property type="match status" value="1"/>
</dbReference>
<reference evidence="7" key="1">
    <citation type="submission" date="2017-02" db="EMBL/GenBank/DDBJ databases">
        <authorList>
            <person name="Regsiter A."/>
            <person name="William W."/>
        </authorList>
    </citation>
    <scope>NUCLEOTIDE SEQUENCE</scope>
    <source>
        <strain evidence="7">BdmA 4</strain>
    </source>
</reference>
<dbReference type="EMBL" id="FWDO01000005">
    <property type="protein sequence ID" value="SLM19523.1"/>
    <property type="molecule type" value="Genomic_DNA"/>
</dbReference>
<evidence type="ECO:0008006" key="8">
    <source>
        <dbReference type="Google" id="ProtNLM"/>
    </source>
</evidence>
<dbReference type="AlphaFoldDB" id="A0A3P3XUC7"/>
<proteinExistence type="inferred from homology"/>
<evidence type="ECO:0000256" key="3">
    <source>
        <dbReference type="ARBA" id="ARBA00022692"/>
    </source>
</evidence>
<evidence type="ECO:0000256" key="2">
    <source>
        <dbReference type="ARBA" id="ARBA00008053"/>
    </source>
</evidence>
<dbReference type="GO" id="GO:0012505">
    <property type="term" value="C:endomembrane system"/>
    <property type="evidence" value="ECO:0007669"/>
    <property type="project" value="UniProtKB-SubCell"/>
</dbReference>
<feature type="transmembrane region" description="Helical" evidence="6">
    <location>
        <begin position="6"/>
        <end position="26"/>
    </location>
</feature>
<evidence type="ECO:0000256" key="5">
    <source>
        <dbReference type="ARBA" id="ARBA00023136"/>
    </source>
</evidence>
<keyword evidence="3 6" id="KW-0812">Transmembrane</keyword>
<comment type="subcellular location">
    <subcellularLocation>
        <location evidence="1">Endomembrane system</location>
    </subcellularLocation>
</comment>
<evidence type="ECO:0000256" key="4">
    <source>
        <dbReference type="ARBA" id="ARBA00022989"/>
    </source>
</evidence>
<evidence type="ECO:0000256" key="1">
    <source>
        <dbReference type="ARBA" id="ARBA00004308"/>
    </source>
</evidence>
<evidence type="ECO:0000256" key="6">
    <source>
        <dbReference type="SAM" id="Phobius"/>
    </source>
</evidence>
<accession>A0A3P3XUC7</accession>